<name>A0A1C0U4J6_9GAMM</name>
<evidence type="ECO:0000313" key="1">
    <source>
        <dbReference type="EMBL" id="OCQ52844.1"/>
    </source>
</evidence>
<gene>
    <name evidence="1" type="ORF">Ppb6_01903</name>
</gene>
<evidence type="ECO:0000313" key="2">
    <source>
        <dbReference type="Proteomes" id="UP000093476"/>
    </source>
</evidence>
<dbReference type="RefSeq" id="WP_065823032.1">
    <property type="nucleotide sequence ID" value="NZ_CAWMQZ010000071.1"/>
</dbReference>
<sequence length="96" mass="11522">MTKDHIESFLLHLENNEEQVFNFCQDYLLFPILPFFQLVYIVNTEEIMEALANIDKTFDSMMIRVDGYLTVAIAEKNYQEKELRNMVIHILQIMRF</sequence>
<dbReference type="EMBL" id="LOMY01000071">
    <property type="protein sequence ID" value="OCQ52844.1"/>
    <property type="molecule type" value="Genomic_DNA"/>
</dbReference>
<organism evidence="1 2">
    <name type="scientific">Photorhabdus australis subsp. thailandensis</name>
    <dbReference type="NCBI Taxonomy" id="2805096"/>
    <lineage>
        <taxon>Bacteria</taxon>
        <taxon>Pseudomonadati</taxon>
        <taxon>Pseudomonadota</taxon>
        <taxon>Gammaproteobacteria</taxon>
        <taxon>Enterobacterales</taxon>
        <taxon>Morganellaceae</taxon>
        <taxon>Photorhabdus</taxon>
    </lineage>
</organism>
<dbReference type="AlphaFoldDB" id="A0A1C0U4J6"/>
<dbReference type="Proteomes" id="UP000093476">
    <property type="component" value="Unassembled WGS sequence"/>
</dbReference>
<dbReference type="STRING" id="286156.Ppb6_01903"/>
<reference evidence="1 2" key="1">
    <citation type="submission" date="2015-12" db="EMBL/GenBank/DDBJ databases">
        <title>Genome comparisons provide insights into the role of secondary metabolites in the pathogenic phase of the Photorhabdus life cycle.</title>
        <authorList>
            <person name="Tobias N.J."/>
            <person name="Mishra B."/>
            <person name="Gupta D.K."/>
            <person name="Thines M."/>
            <person name="Stinear T.P."/>
            <person name="Bode H.B."/>
        </authorList>
    </citation>
    <scope>NUCLEOTIDE SEQUENCE [LARGE SCALE GENOMIC DNA]</scope>
    <source>
        <strain evidence="1 2">PB68.1</strain>
    </source>
</reference>
<protein>
    <submittedName>
        <fullName evidence="1">Uncharacterized protein</fullName>
    </submittedName>
</protein>
<proteinExistence type="predicted"/>
<keyword evidence="2" id="KW-1185">Reference proteome</keyword>
<dbReference type="PATRIC" id="fig|286156.4.peg.2160"/>
<comment type="caution">
    <text evidence="1">The sequence shown here is derived from an EMBL/GenBank/DDBJ whole genome shotgun (WGS) entry which is preliminary data.</text>
</comment>
<accession>A0A1C0U4J6</accession>